<dbReference type="EMBL" id="BONG01000007">
    <property type="protein sequence ID" value="GIF88238.1"/>
    <property type="molecule type" value="Genomic_DNA"/>
</dbReference>
<keyword evidence="2" id="KW-1185">Reference proteome</keyword>
<dbReference type="SUPFAM" id="SSF56059">
    <property type="entry name" value="Glutathione synthetase ATP-binding domain-like"/>
    <property type="match status" value="1"/>
</dbReference>
<dbReference type="InterPro" id="IPR047778">
    <property type="entry name" value="STM4014-like"/>
</dbReference>
<comment type="caution">
    <text evidence="1">The sequence shown here is derived from an EMBL/GenBank/DDBJ whole genome shotgun (WGS) entry which is preliminary data.</text>
</comment>
<dbReference type="Gene3D" id="3.30.470.20">
    <property type="entry name" value="ATP-grasp fold, B domain"/>
    <property type="match status" value="1"/>
</dbReference>
<accession>A0A8J3JWM1</accession>
<protein>
    <recommendedName>
        <fullName evidence="3">ATP-grasp domain-containing protein</fullName>
    </recommendedName>
</protein>
<evidence type="ECO:0008006" key="3">
    <source>
        <dbReference type="Google" id="ProtNLM"/>
    </source>
</evidence>
<dbReference type="AlphaFoldDB" id="A0A8J3JWM1"/>
<name>A0A8J3JWM1_9ACTN</name>
<dbReference type="Proteomes" id="UP000619293">
    <property type="component" value="Unassembled WGS sequence"/>
</dbReference>
<sequence>MHVTVVGNPGSRRVTLFAAAAVRAGLAEPEIVSWRDVLSGVPLRLRPGAAVRVESPGEDAEVDRLLRGAAAAAEPGEIVGGRAWYTGFAAALDRVADAARDQGAHLLADPAEILVMFDKAACHARLLAAGIPVPAALPGAPASWAQLRSWLDEAGWRRVFVKPCHGSSASGVIALQLGSGGRILATTSVELSGGRLFNSLRVRHYRDERDVAAIVDRLAPDGLQVQRWLPKAGLDGRVVDLRVVTVAGEPSHVVVRGSRSPMTNLHLGGVRGDLCALRAAAGRHYAEGLDTCRAVAACFPGSLHTGVDLMFAAGWRSHGVAEVNAFGDLLPGLHVDGRDTYDAEVAALLTCARTGASA</sequence>
<dbReference type="RefSeq" id="WP_191843838.1">
    <property type="nucleotide sequence ID" value="NZ_BAAALB010000039.1"/>
</dbReference>
<reference evidence="1 2" key="1">
    <citation type="submission" date="2021-01" db="EMBL/GenBank/DDBJ databases">
        <title>Whole genome shotgun sequence of Catellatospora chokoriensis NBRC 107358.</title>
        <authorList>
            <person name="Komaki H."/>
            <person name="Tamura T."/>
        </authorList>
    </citation>
    <scope>NUCLEOTIDE SEQUENCE [LARGE SCALE GENOMIC DNA]</scope>
    <source>
        <strain evidence="1 2">NBRC 107358</strain>
    </source>
</reference>
<evidence type="ECO:0000313" key="1">
    <source>
        <dbReference type="EMBL" id="GIF88238.1"/>
    </source>
</evidence>
<organism evidence="1 2">
    <name type="scientific">Catellatospora chokoriensis</name>
    <dbReference type="NCBI Taxonomy" id="310353"/>
    <lineage>
        <taxon>Bacteria</taxon>
        <taxon>Bacillati</taxon>
        <taxon>Actinomycetota</taxon>
        <taxon>Actinomycetes</taxon>
        <taxon>Micromonosporales</taxon>
        <taxon>Micromonosporaceae</taxon>
        <taxon>Catellatospora</taxon>
    </lineage>
</organism>
<evidence type="ECO:0000313" key="2">
    <source>
        <dbReference type="Proteomes" id="UP000619293"/>
    </source>
</evidence>
<proteinExistence type="predicted"/>
<gene>
    <name evidence="1" type="ORF">Cch02nite_16820</name>
</gene>
<dbReference type="NCBIfam" id="NF038074">
    <property type="entry name" value="fam_STM4014"/>
    <property type="match status" value="1"/>
</dbReference>